<accession>A0A0R3W5E9</accession>
<dbReference type="AlphaFoldDB" id="A0A0R3W5E9"/>
<organism evidence="1">
    <name type="scientific">Taenia asiatica</name>
    <name type="common">Asian tapeworm</name>
    <dbReference type="NCBI Taxonomy" id="60517"/>
    <lineage>
        <taxon>Eukaryota</taxon>
        <taxon>Metazoa</taxon>
        <taxon>Spiralia</taxon>
        <taxon>Lophotrochozoa</taxon>
        <taxon>Platyhelminthes</taxon>
        <taxon>Cestoda</taxon>
        <taxon>Eucestoda</taxon>
        <taxon>Cyclophyllidea</taxon>
        <taxon>Taeniidae</taxon>
        <taxon>Taenia</taxon>
    </lineage>
</organism>
<proteinExistence type="predicted"/>
<protein>
    <submittedName>
        <fullName evidence="1">Ribosomal protein S12</fullName>
    </submittedName>
</protein>
<name>A0A0R3W5E9_TAEAS</name>
<sequence length="141" mass="15984">LQFPFKISNTVRSIRVMKTKDVKKRVLPSAALETKTSTSKRNIHLPKYGFKRRLDKVAPTQKTSTYNGKKTTIIGMLKHSVTLSRCSNSLLRRNLRPPRESFSESCPEGAGSIWTKGKRFNNSLEHRNNGSNQSSIKHSIN</sequence>
<evidence type="ECO:0000313" key="1">
    <source>
        <dbReference type="WBParaSite" id="TASK_0000534201-mRNA-1"/>
    </source>
</evidence>
<dbReference type="WBParaSite" id="TASK_0000534201-mRNA-1">
    <property type="protein sequence ID" value="TASK_0000534201-mRNA-1"/>
    <property type="gene ID" value="TASK_0000534201"/>
</dbReference>
<reference evidence="1" key="1">
    <citation type="submission" date="2017-02" db="UniProtKB">
        <authorList>
            <consortium name="WormBaseParasite"/>
        </authorList>
    </citation>
    <scope>IDENTIFICATION</scope>
</reference>